<evidence type="ECO:0000256" key="5">
    <source>
        <dbReference type="ARBA" id="ARBA00023219"/>
    </source>
</evidence>
<comment type="caution">
    <text evidence="7">The sequence shown here is derived from an EMBL/GenBank/DDBJ whole genome shotgun (WGS) entry which is preliminary data.</text>
</comment>
<proteinExistence type="predicted"/>
<dbReference type="AlphaFoldDB" id="A0A0F9V1Q1"/>
<organism evidence="7">
    <name type="scientific">marine sediment metagenome</name>
    <dbReference type="NCBI Taxonomy" id="412755"/>
    <lineage>
        <taxon>unclassified sequences</taxon>
        <taxon>metagenomes</taxon>
        <taxon>ecological metagenomes</taxon>
    </lineage>
</organism>
<keyword evidence="2" id="KW-1162">Viral penetration into host cytoplasm</keyword>
<evidence type="ECO:0000256" key="6">
    <source>
        <dbReference type="ARBA" id="ARBA00023296"/>
    </source>
</evidence>
<evidence type="ECO:0000256" key="4">
    <source>
        <dbReference type="ARBA" id="ARBA00022844"/>
    </source>
</evidence>
<keyword evidence="3" id="KW-1188">Viral release from host cell</keyword>
<keyword evidence="4" id="KW-0946">Virion</keyword>
<comment type="subcellular location">
    <subcellularLocation>
        <location evidence="1">Virion</location>
    </subcellularLocation>
</comment>
<dbReference type="EMBL" id="LAZR01000715">
    <property type="protein sequence ID" value="KKN59773.1"/>
    <property type="molecule type" value="Genomic_DNA"/>
</dbReference>
<dbReference type="GO" id="GO:0044423">
    <property type="term" value="C:virion component"/>
    <property type="evidence" value="ECO:0007669"/>
    <property type="project" value="UniProtKB-KW"/>
</dbReference>
<evidence type="ECO:0008006" key="8">
    <source>
        <dbReference type="Google" id="ProtNLM"/>
    </source>
</evidence>
<evidence type="ECO:0000256" key="1">
    <source>
        <dbReference type="ARBA" id="ARBA00004328"/>
    </source>
</evidence>
<name>A0A0F9V1Q1_9ZZZZ</name>
<reference evidence="7" key="1">
    <citation type="journal article" date="2015" name="Nature">
        <title>Complex archaea that bridge the gap between prokaryotes and eukaryotes.</title>
        <authorList>
            <person name="Spang A."/>
            <person name="Saw J.H."/>
            <person name="Jorgensen S.L."/>
            <person name="Zaremba-Niedzwiedzka K."/>
            <person name="Martijn J."/>
            <person name="Lind A.E."/>
            <person name="van Eijk R."/>
            <person name="Schleper C."/>
            <person name="Guy L."/>
            <person name="Ettema T.J."/>
        </authorList>
    </citation>
    <scope>NUCLEOTIDE SEQUENCE</scope>
</reference>
<sequence>MPENTLEQKNRAKKILERQKIKEAVRKPYEDGLWKDISRFVNPRREDITISSMTLEKGRRRGKDVYDGTPSGALSTWADGMQGFMVSRAIRWFKSLLFPLELNDLAAVKAWLQEYDEAMREEFRRSNFYDVVPLWFRDAGSIGTATLFTEEDIAGRKSVITCVHPREVFISEDRYGFVDSVHRKFQKTNQQLIQIFTKAAFTDSFVTSAEKEPEKPQTIIHAVFPNDDIMLGKSTSKGSKFVSAYVLAGVAHMIRERGFKKNPYAVWRFRKNSDEIYGYSPAADAITEVFSLQQFGKTLVQAAQMSINPPRNVPIEMRGRVRMLPKGNNYYDDPQRVISTINAGINYPVGKDEREDVRRLLEDKYRVEFFKAFIGRQGEATATEILEIKSEQAMLMSPQVDQLTSEGLNRQFDIMSALADRNGRLPPPPEVVREFGERVDVENIGPLAQAQKRLFRMQPIRRGLEEISPIAAIRPEVLDRVNWNELSQEMLEASDFPQKLIFSDDQVKEIQDARAEKLAQQEALAAAGAMAEAVPKLSKDVEPDSPLAALVGSVTGGT</sequence>
<dbReference type="GO" id="GO:0046718">
    <property type="term" value="P:symbiont entry into host cell"/>
    <property type="evidence" value="ECO:0007669"/>
    <property type="project" value="UniProtKB-KW"/>
</dbReference>
<accession>A0A0F9V1Q1</accession>
<dbReference type="Pfam" id="PF12236">
    <property type="entry name" value="Head-tail_con"/>
    <property type="match status" value="1"/>
</dbReference>
<evidence type="ECO:0000256" key="3">
    <source>
        <dbReference type="ARBA" id="ARBA00022612"/>
    </source>
</evidence>
<keyword evidence="6" id="KW-1160">Virus entry into host cell</keyword>
<evidence type="ECO:0000256" key="2">
    <source>
        <dbReference type="ARBA" id="ARBA00022595"/>
    </source>
</evidence>
<gene>
    <name evidence="7" type="ORF">LCGC14_0538630</name>
</gene>
<dbReference type="InterPro" id="IPR020991">
    <property type="entry name" value="Connector_podovirus"/>
</dbReference>
<keyword evidence="5" id="KW-0231">Viral genome packaging</keyword>
<protein>
    <recommendedName>
        <fullName evidence="8">Bacteriophage head to tail connecting protein</fullName>
    </recommendedName>
</protein>
<evidence type="ECO:0000313" key="7">
    <source>
        <dbReference type="EMBL" id="KKN59773.1"/>
    </source>
</evidence>